<name>A0A8K0GAD4_IGNLU</name>
<dbReference type="Proteomes" id="UP000801492">
    <property type="component" value="Unassembled WGS sequence"/>
</dbReference>
<evidence type="ECO:0000313" key="2">
    <source>
        <dbReference type="EMBL" id="KAF2894597.1"/>
    </source>
</evidence>
<keyword evidence="1" id="KW-0472">Membrane</keyword>
<sequence length="104" mass="11081">MIGSKLFIVIGIIFTLNLGTAISKKVWCTDTKDIVTKECNSCLCIQGVPVCTKVDCAKVPKELWSSLILKKRPGRTLLILAPLGIGAAISVSIAVFIGGFIFLG</sequence>
<evidence type="ECO:0000256" key="1">
    <source>
        <dbReference type="SAM" id="Phobius"/>
    </source>
</evidence>
<accession>A0A8K0GAD4</accession>
<protein>
    <submittedName>
        <fullName evidence="2">Uncharacterized protein</fullName>
    </submittedName>
</protein>
<dbReference type="AlphaFoldDB" id="A0A8K0GAD4"/>
<keyword evidence="1" id="KW-1133">Transmembrane helix</keyword>
<organism evidence="2 3">
    <name type="scientific">Ignelater luminosus</name>
    <name type="common">Cucubano</name>
    <name type="synonym">Pyrophorus luminosus</name>
    <dbReference type="NCBI Taxonomy" id="2038154"/>
    <lineage>
        <taxon>Eukaryota</taxon>
        <taxon>Metazoa</taxon>
        <taxon>Ecdysozoa</taxon>
        <taxon>Arthropoda</taxon>
        <taxon>Hexapoda</taxon>
        <taxon>Insecta</taxon>
        <taxon>Pterygota</taxon>
        <taxon>Neoptera</taxon>
        <taxon>Endopterygota</taxon>
        <taxon>Coleoptera</taxon>
        <taxon>Polyphaga</taxon>
        <taxon>Elateriformia</taxon>
        <taxon>Elateroidea</taxon>
        <taxon>Elateridae</taxon>
        <taxon>Agrypninae</taxon>
        <taxon>Pyrophorini</taxon>
        <taxon>Ignelater</taxon>
    </lineage>
</organism>
<evidence type="ECO:0000313" key="3">
    <source>
        <dbReference type="Proteomes" id="UP000801492"/>
    </source>
</evidence>
<dbReference type="EMBL" id="VTPC01006842">
    <property type="protein sequence ID" value="KAF2894597.1"/>
    <property type="molecule type" value="Genomic_DNA"/>
</dbReference>
<reference evidence="2" key="1">
    <citation type="submission" date="2019-08" db="EMBL/GenBank/DDBJ databases">
        <title>The genome of the North American firefly Photinus pyralis.</title>
        <authorList>
            <consortium name="Photinus pyralis genome working group"/>
            <person name="Fallon T.R."/>
            <person name="Sander Lower S.E."/>
            <person name="Weng J.-K."/>
        </authorList>
    </citation>
    <scope>NUCLEOTIDE SEQUENCE</scope>
    <source>
        <strain evidence="2">TRF0915ILg1</strain>
        <tissue evidence="2">Whole body</tissue>
    </source>
</reference>
<feature type="transmembrane region" description="Helical" evidence="1">
    <location>
        <begin position="77"/>
        <end position="103"/>
    </location>
</feature>
<keyword evidence="3" id="KW-1185">Reference proteome</keyword>
<comment type="caution">
    <text evidence="2">The sequence shown here is derived from an EMBL/GenBank/DDBJ whole genome shotgun (WGS) entry which is preliminary data.</text>
</comment>
<gene>
    <name evidence="2" type="ORF">ILUMI_11563</name>
</gene>
<dbReference type="OrthoDB" id="10511457at2759"/>
<proteinExistence type="predicted"/>
<feature type="transmembrane region" description="Helical" evidence="1">
    <location>
        <begin position="6"/>
        <end position="23"/>
    </location>
</feature>
<keyword evidence="1" id="KW-0812">Transmembrane</keyword>